<dbReference type="SMART" id="SM00317">
    <property type="entry name" value="SET"/>
    <property type="match status" value="1"/>
</dbReference>
<dbReference type="PANTHER" id="PTHR46167">
    <property type="entry name" value="N-LYSINE METHYLTRANSFERASE KMT5A"/>
    <property type="match status" value="1"/>
</dbReference>
<dbReference type="AlphaFoldDB" id="A0AA88KTJ4"/>
<dbReference type="GO" id="GO:0005700">
    <property type="term" value="C:polytene chromosome"/>
    <property type="evidence" value="ECO:0007669"/>
    <property type="project" value="TreeGrafter"/>
</dbReference>
<dbReference type="EMBL" id="JAVRJZ010000797">
    <property type="protein sequence ID" value="KAK2702116.1"/>
    <property type="molecule type" value="Genomic_DNA"/>
</dbReference>
<organism evidence="2 3">
    <name type="scientific">Artemia franciscana</name>
    <name type="common">Brine shrimp</name>
    <name type="synonym">Artemia sanfranciscana</name>
    <dbReference type="NCBI Taxonomy" id="6661"/>
    <lineage>
        <taxon>Eukaryota</taxon>
        <taxon>Metazoa</taxon>
        <taxon>Ecdysozoa</taxon>
        <taxon>Arthropoda</taxon>
        <taxon>Crustacea</taxon>
        <taxon>Branchiopoda</taxon>
        <taxon>Anostraca</taxon>
        <taxon>Artemiidae</taxon>
        <taxon>Artemia</taxon>
    </lineage>
</organism>
<accession>A0AA88KTJ4</accession>
<dbReference type="GO" id="GO:0006357">
    <property type="term" value="P:regulation of transcription by RNA polymerase II"/>
    <property type="evidence" value="ECO:0007669"/>
    <property type="project" value="TreeGrafter"/>
</dbReference>
<dbReference type="GO" id="GO:0043516">
    <property type="term" value="P:regulation of DNA damage response, signal transduction by p53 class mediator"/>
    <property type="evidence" value="ECO:0007669"/>
    <property type="project" value="TreeGrafter"/>
</dbReference>
<comment type="caution">
    <text evidence="2">The sequence shown here is derived from an EMBL/GenBank/DDBJ whole genome shotgun (WGS) entry which is preliminary data.</text>
</comment>
<reference evidence="2" key="1">
    <citation type="submission" date="2023-07" db="EMBL/GenBank/DDBJ databases">
        <title>Chromosome-level genome assembly of Artemia franciscana.</title>
        <authorList>
            <person name="Jo E."/>
        </authorList>
    </citation>
    <scope>NUCLEOTIDE SEQUENCE</scope>
    <source>
        <tissue evidence="2">Whole body</tissue>
    </source>
</reference>
<dbReference type="Gene3D" id="2.170.270.10">
    <property type="entry name" value="SET domain"/>
    <property type="match status" value="1"/>
</dbReference>
<dbReference type="InterPro" id="IPR046341">
    <property type="entry name" value="SET_dom_sf"/>
</dbReference>
<dbReference type="PROSITE" id="PS50280">
    <property type="entry name" value="SET"/>
    <property type="match status" value="1"/>
</dbReference>
<dbReference type="PANTHER" id="PTHR46167:SF1">
    <property type="entry name" value="N-LYSINE METHYLTRANSFERASE KMT5A"/>
    <property type="match status" value="1"/>
</dbReference>
<keyword evidence="3" id="KW-1185">Reference proteome</keyword>
<name>A0AA88KTJ4_ARTSF</name>
<dbReference type="InterPro" id="IPR001214">
    <property type="entry name" value="SET_dom"/>
</dbReference>
<protein>
    <recommendedName>
        <fullName evidence="1">SET domain-containing protein</fullName>
    </recommendedName>
</protein>
<sequence length="231" mass="26080">MAPMIKLLSRNQLVEKDHINLTAYFRAEEILRRMLEKRGLEADSTEALTEDNLQKAVRRIGYEDTVPSLEQSWVGMTVAQSLNKGAVEGVFATIPFWTKQEVVEYHGKRMATIEANGLLQSLLEEEHGSNYFLTVDPDVTIDAREEACACHPHQPCFGCPVNHKANENGPNLKSKALVVDGLKRPFLVSTRDITAGEELYFDYGIRHGQYNDGHEQFSLTREDQKKGTEKS</sequence>
<gene>
    <name evidence="2" type="ORF">QYM36_019246</name>
</gene>
<dbReference type="InterPro" id="IPR051760">
    <property type="entry name" value="KMT5A"/>
</dbReference>
<dbReference type="SUPFAM" id="SSF82199">
    <property type="entry name" value="SET domain"/>
    <property type="match status" value="1"/>
</dbReference>
<evidence type="ECO:0000313" key="3">
    <source>
        <dbReference type="Proteomes" id="UP001187531"/>
    </source>
</evidence>
<proteinExistence type="predicted"/>
<evidence type="ECO:0000259" key="1">
    <source>
        <dbReference type="PROSITE" id="PS50280"/>
    </source>
</evidence>
<dbReference type="Proteomes" id="UP001187531">
    <property type="component" value="Unassembled WGS sequence"/>
</dbReference>
<dbReference type="GO" id="GO:0005634">
    <property type="term" value="C:nucleus"/>
    <property type="evidence" value="ECO:0007669"/>
    <property type="project" value="TreeGrafter"/>
</dbReference>
<feature type="domain" description="SET" evidence="1">
    <location>
        <begin position="67"/>
        <end position="204"/>
    </location>
</feature>
<dbReference type="Pfam" id="PF00856">
    <property type="entry name" value="SET"/>
    <property type="match status" value="1"/>
</dbReference>
<dbReference type="GO" id="GO:0042799">
    <property type="term" value="F:histone H4K20 methyltransferase activity"/>
    <property type="evidence" value="ECO:0007669"/>
    <property type="project" value="TreeGrafter"/>
</dbReference>
<evidence type="ECO:0000313" key="2">
    <source>
        <dbReference type="EMBL" id="KAK2702116.1"/>
    </source>
</evidence>